<evidence type="ECO:0000256" key="2">
    <source>
        <dbReference type="SAM" id="SignalP"/>
    </source>
</evidence>
<dbReference type="GeneID" id="100212167"/>
<dbReference type="SMART" id="SM00241">
    <property type="entry name" value="ZP"/>
    <property type="match status" value="1"/>
</dbReference>
<feature type="chain" id="PRO_5045025817" evidence="2">
    <location>
        <begin position="22"/>
        <end position="414"/>
    </location>
</feature>
<keyword evidence="2" id="KW-0732">Signal</keyword>
<dbReference type="InterPro" id="IPR002350">
    <property type="entry name" value="Kazal_dom"/>
</dbReference>
<dbReference type="SUPFAM" id="SSF100895">
    <property type="entry name" value="Kazal-type serine protease inhibitors"/>
    <property type="match status" value="1"/>
</dbReference>
<dbReference type="InterPro" id="IPR009030">
    <property type="entry name" value="Growth_fac_rcpt_cys_sf"/>
</dbReference>
<dbReference type="RefSeq" id="XP_065645094.1">
    <property type="nucleotide sequence ID" value="XM_065789022.1"/>
</dbReference>
<dbReference type="Pfam" id="PF00100">
    <property type="entry name" value="Zona_pellucida"/>
    <property type="match status" value="1"/>
</dbReference>
<gene>
    <name evidence="7 8" type="primary">LOC100212167</name>
</gene>
<dbReference type="Pfam" id="PF00219">
    <property type="entry name" value="IGFBP"/>
    <property type="match status" value="1"/>
</dbReference>
<dbReference type="SMART" id="SM00121">
    <property type="entry name" value="IB"/>
    <property type="match status" value="1"/>
</dbReference>
<dbReference type="PROSITE" id="PS51465">
    <property type="entry name" value="KAZAL_2"/>
    <property type="match status" value="1"/>
</dbReference>
<dbReference type="CDD" id="cd00104">
    <property type="entry name" value="KAZAL_FS"/>
    <property type="match status" value="1"/>
</dbReference>
<dbReference type="PROSITE" id="PS51034">
    <property type="entry name" value="ZP_2"/>
    <property type="match status" value="1"/>
</dbReference>
<sequence>MHVKKWLLFLVIGFHFNFINCYRYKLRCNCNQTQCIEPVSCLSGKVKDACDCCNVCAKTEGERCGGRNHIGGECGKALQCMVRRLRTHNNRKIQEIGALVGRCEHEMCHMVQCPFGKSCFYEKGVASCDCPKCVDMISEPVCGEVNNKDYNNECELRTEECRTGRKIGLIRGTCMAPNISRISCKADSMTIEILKSFIQINGKPISLFDANCKPKENKTHFIFHTKLNECGTKVAYTLTSVIYSNGIRSVENENNIIVRYRNIQVPFECDYLLQNKNEFQVIFHSNRSRDKPSENRINVRSFQELKSENEKYLVVLKSKLPENHNATLLLRQCTANSGEQSPKQFSYTIISNGCPLLHGLEIVESKGSFVKLLIPINAFRGIKPNQILVKCKVRQCFSNNTKKDFLCTPINCRK</sequence>
<organism evidence="6 7">
    <name type="scientific">Hydra vulgaris</name>
    <name type="common">Hydra</name>
    <name type="synonym">Hydra attenuata</name>
    <dbReference type="NCBI Taxonomy" id="6087"/>
    <lineage>
        <taxon>Eukaryota</taxon>
        <taxon>Metazoa</taxon>
        <taxon>Cnidaria</taxon>
        <taxon>Hydrozoa</taxon>
        <taxon>Hydroidolina</taxon>
        <taxon>Anthoathecata</taxon>
        <taxon>Aplanulata</taxon>
        <taxon>Hydridae</taxon>
        <taxon>Hydra</taxon>
    </lineage>
</organism>
<dbReference type="InterPro" id="IPR042235">
    <property type="entry name" value="ZP-C_dom"/>
</dbReference>
<dbReference type="InterPro" id="IPR001507">
    <property type="entry name" value="ZP_dom"/>
</dbReference>
<dbReference type="RefSeq" id="XP_065645093.1">
    <property type="nucleotide sequence ID" value="XM_065789021.1"/>
</dbReference>
<feature type="domain" description="Kazal-like" evidence="5">
    <location>
        <begin position="129"/>
        <end position="176"/>
    </location>
</feature>
<keyword evidence="1" id="KW-1015">Disulfide bond</keyword>
<evidence type="ECO:0000313" key="7">
    <source>
        <dbReference type="RefSeq" id="XP_065645093.1"/>
    </source>
</evidence>
<dbReference type="Gene3D" id="2.60.40.4100">
    <property type="entry name" value="Zona pellucida, ZP-C domain"/>
    <property type="match status" value="1"/>
</dbReference>
<evidence type="ECO:0000259" key="3">
    <source>
        <dbReference type="PROSITE" id="PS51034"/>
    </source>
</evidence>
<feature type="signal peptide" evidence="2">
    <location>
        <begin position="1"/>
        <end position="21"/>
    </location>
</feature>
<dbReference type="SMART" id="SM00280">
    <property type="entry name" value="KAZAL"/>
    <property type="match status" value="1"/>
</dbReference>
<accession>A0ABM4B890</accession>
<dbReference type="Pfam" id="PF07648">
    <property type="entry name" value="Kazal_2"/>
    <property type="match status" value="1"/>
</dbReference>
<evidence type="ECO:0000256" key="1">
    <source>
        <dbReference type="ARBA" id="ARBA00023157"/>
    </source>
</evidence>
<evidence type="ECO:0000259" key="5">
    <source>
        <dbReference type="PROSITE" id="PS51465"/>
    </source>
</evidence>
<name>A0ABM4B890_HYDVU</name>
<proteinExistence type="predicted"/>
<dbReference type="Gene3D" id="2.60.40.3210">
    <property type="entry name" value="Zona pellucida, ZP-N domain"/>
    <property type="match status" value="1"/>
</dbReference>
<dbReference type="InterPro" id="IPR055355">
    <property type="entry name" value="ZP-C"/>
</dbReference>
<dbReference type="Proteomes" id="UP001652625">
    <property type="component" value="Chromosome 01"/>
</dbReference>
<evidence type="ECO:0000313" key="8">
    <source>
        <dbReference type="RefSeq" id="XP_065645094.1"/>
    </source>
</evidence>
<dbReference type="PANTHER" id="PTHR11576">
    <property type="entry name" value="ZONA PELLUCIDA SPERM-BINDING PROTEIN 3"/>
    <property type="match status" value="1"/>
</dbReference>
<dbReference type="Gene3D" id="4.10.40.20">
    <property type="match status" value="1"/>
</dbReference>
<reference evidence="6 7" key="1">
    <citation type="submission" date="2025-05" db="UniProtKB">
        <authorList>
            <consortium name="RefSeq"/>
        </authorList>
    </citation>
    <scope>NUCLEOTIDE SEQUENCE [LARGE SCALE GENOMIC DNA]</scope>
</reference>
<evidence type="ECO:0000313" key="6">
    <source>
        <dbReference type="Proteomes" id="UP001652625"/>
    </source>
</evidence>
<dbReference type="Gene3D" id="3.30.60.30">
    <property type="match status" value="1"/>
</dbReference>
<dbReference type="PROSITE" id="PS51323">
    <property type="entry name" value="IGFBP_N_2"/>
    <property type="match status" value="1"/>
</dbReference>
<protein>
    <submittedName>
        <fullName evidence="7 8">Uncharacterized protein LOC100212167</fullName>
    </submittedName>
</protein>
<dbReference type="InterPro" id="IPR036058">
    <property type="entry name" value="Kazal_dom_sf"/>
</dbReference>
<keyword evidence="6" id="KW-1185">Reference proteome</keyword>
<dbReference type="PANTHER" id="PTHR11576:SF14">
    <property type="entry name" value="ZP DOMAIN-CONTAINING PROTEIN"/>
    <property type="match status" value="1"/>
</dbReference>
<dbReference type="SUPFAM" id="SSF57184">
    <property type="entry name" value="Growth factor receptor domain"/>
    <property type="match status" value="1"/>
</dbReference>
<evidence type="ECO:0000259" key="4">
    <source>
        <dbReference type="PROSITE" id="PS51323"/>
    </source>
</evidence>
<feature type="domain" description="IGFBP N-terminal" evidence="4">
    <location>
        <begin position="24"/>
        <end position="106"/>
    </location>
</feature>
<feature type="domain" description="ZP" evidence="3">
    <location>
        <begin position="183"/>
        <end position="414"/>
    </location>
</feature>
<dbReference type="InterPro" id="IPR000867">
    <property type="entry name" value="IGFBP-like"/>
</dbReference>